<sequence>MFINLTNDNVEFHYKSKRWKYAIDEIVELGILKKKKKYLLENGAFIIVTVFAYYCMLFSNLIELHYILPTILFYAVIIILRFHDSSEFEYYVIVRDIYKKEIKIKIKALDKRTISKQIDQYLSLKFNLIVHKSA</sequence>
<name>A0A9X2ZDS4_9FLAO</name>
<organism evidence="2 3">
    <name type="scientific">Flavobacterium shii</name>
    <dbReference type="NCBI Taxonomy" id="2987687"/>
    <lineage>
        <taxon>Bacteria</taxon>
        <taxon>Pseudomonadati</taxon>
        <taxon>Bacteroidota</taxon>
        <taxon>Flavobacteriia</taxon>
        <taxon>Flavobacteriales</taxon>
        <taxon>Flavobacteriaceae</taxon>
        <taxon>Flavobacterium</taxon>
    </lineage>
</organism>
<evidence type="ECO:0000313" key="3">
    <source>
        <dbReference type="Proteomes" id="UP001151079"/>
    </source>
</evidence>
<comment type="caution">
    <text evidence="2">The sequence shown here is derived from an EMBL/GenBank/DDBJ whole genome shotgun (WGS) entry which is preliminary data.</text>
</comment>
<gene>
    <name evidence="2" type="ORF">OIU83_09600</name>
</gene>
<protein>
    <submittedName>
        <fullName evidence="2">Uncharacterized protein</fullName>
    </submittedName>
</protein>
<proteinExistence type="predicted"/>
<evidence type="ECO:0000256" key="1">
    <source>
        <dbReference type="SAM" id="Phobius"/>
    </source>
</evidence>
<keyword evidence="1" id="KW-0812">Transmembrane</keyword>
<keyword evidence="3" id="KW-1185">Reference proteome</keyword>
<reference evidence="2" key="1">
    <citation type="submission" date="2022-10" db="EMBL/GenBank/DDBJ databases">
        <title>Two novel species of Flavobacterium.</title>
        <authorList>
            <person name="Liu Q."/>
            <person name="Xin Y.-H."/>
        </authorList>
    </citation>
    <scope>NUCLEOTIDE SEQUENCE</scope>
    <source>
        <strain evidence="2">LS1R49</strain>
    </source>
</reference>
<keyword evidence="1" id="KW-0472">Membrane</keyword>
<feature type="transmembrane region" description="Helical" evidence="1">
    <location>
        <begin position="39"/>
        <end position="59"/>
    </location>
</feature>
<dbReference type="AlphaFoldDB" id="A0A9X2ZDS4"/>
<dbReference type="RefSeq" id="WP_264206038.1">
    <property type="nucleotide sequence ID" value="NZ_JAOZEW010000008.1"/>
</dbReference>
<evidence type="ECO:0000313" key="2">
    <source>
        <dbReference type="EMBL" id="MCV9927907.1"/>
    </source>
</evidence>
<keyword evidence="1" id="KW-1133">Transmembrane helix</keyword>
<dbReference type="EMBL" id="JAOZEW010000008">
    <property type="protein sequence ID" value="MCV9927907.1"/>
    <property type="molecule type" value="Genomic_DNA"/>
</dbReference>
<accession>A0A9X2ZDS4</accession>
<feature type="transmembrane region" description="Helical" evidence="1">
    <location>
        <begin position="65"/>
        <end position="82"/>
    </location>
</feature>
<dbReference type="Proteomes" id="UP001151079">
    <property type="component" value="Unassembled WGS sequence"/>
</dbReference>